<evidence type="ECO:0000313" key="1">
    <source>
        <dbReference type="EMBL" id="TCV19987.1"/>
    </source>
</evidence>
<gene>
    <name evidence="1" type="ORF">EDC17_100386</name>
</gene>
<sequence>MDKLKKFELMAKITRELEDVRNSQQAVLEKIGKIEVDNIELGDKLIENKIPDIYSRTAQNADAIKEILEEFERKTDDFGEKNNVDKLKEQQQIDNLK</sequence>
<name>A0A4R3W0X1_9SPHI</name>
<protein>
    <submittedName>
        <fullName evidence="1">Uncharacterized protein</fullName>
    </submittedName>
</protein>
<dbReference type="OrthoDB" id="675448at2"/>
<accession>A0A4R3W0X1</accession>
<evidence type="ECO:0000313" key="2">
    <source>
        <dbReference type="Proteomes" id="UP000295197"/>
    </source>
</evidence>
<organism evidence="1 2">
    <name type="scientific">Sphingobacterium alimentarium</name>
    <dbReference type="NCBI Taxonomy" id="797292"/>
    <lineage>
        <taxon>Bacteria</taxon>
        <taxon>Pseudomonadati</taxon>
        <taxon>Bacteroidota</taxon>
        <taxon>Sphingobacteriia</taxon>
        <taxon>Sphingobacteriales</taxon>
        <taxon>Sphingobacteriaceae</taxon>
        <taxon>Sphingobacterium</taxon>
    </lineage>
</organism>
<dbReference type="Proteomes" id="UP000295197">
    <property type="component" value="Unassembled WGS sequence"/>
</dbReference>
<keyword evidence="2" id="KW-1185">Reference proteome</keyword>
<proteinExistence type="predicted"/>
<dbReference type="AlphaFoldDB" id="A0A4R3W0X1"/>
<comment type="caution">
    <text evidence="1">The sequence shown here is derived from an EMBL/GenBank/DDBJ whole genome shotgun (WGS) entry which is preliminary data.</text>
</comment>
<reference evidence="1 2" key="1">
    <citation type="submission" date="2019-03" db="EMBL/GenBank/DDBJ databases">
        <title>Genomic Encyclopedia of Type Strains, Phase IV (KMG-IV): sequencing the most valuable type-strain genomes for metagenomic binning, comparative biology and taxonomic classification.</title>
        <authorList>
            <person name="Goeker M."/>
        </authorList>
    </citation>
    <scope>NUCLEOTIDE SEQUENCE [LARGE SCALE GENOMIC DNA]</scope>
    <source>
        <strain evidence="1 2">DSM 22362</strain>
    </source>
</reference>
<dbReference type="RefSeq" id="WP_132776455.1">
    <property type="nucleotide sequence ID" value="NZ_SMBZ01000003.1"/>
</dbReference>
<dbReference type="EMBL" id="SMBZ01000003">
    <property type="protein sequence ID" value="TCV19987.1"/>
    <property type="molecule type" value="Genomic_DNA"/>
</dbReference>